<feature type="region of interest" description="Disordered" evidence="1">
    <location>
        <begin position="1"/>
        <end position="51"/>
    </location>
</feature>
<evidence type="ECO:0000313" key="3">
    <source>
        <dbReference type="Proteomes" id="UP000053424"/>
    </source>
</evidence>
<feature type="compositionally biased region" description="Low complexity" evidence="1">
    <location>
        <begin position="1"/>
        <end position="14"/>
    </location>
</feature>
<dbReference type="HOGENOM" id="CLU_043420_0_0_1"/>
<dbReference type="AlphaFoldDB" id="A0A0C2Y482"/>
<proteinExistence type="predicted"/>
<dbReference type="OrthoDB" id="3222453at2759"/>
<sequence length="279" mass="30641">MAEVSLALSAASALPDATEEPTPLREAELHPSQPVVENPETEDKKPPKNPQISFSVFGHVPGFTHFISQRNPSNPDKIFASALFAAGHGYPLFYPDTILELDDVFRKTRGISIRDGILNPSNQASLQQGQSPESFLPLSLLQESEICTTANYFPRGYFIASKGVKVMRHSEDPLSSERRGAFMILPEGATRHDISPTNTRAFDYIQENAVSWAHHFAQNRRYAGANGSPYLVTGVDKTSVCANLAFPIRPPAVNMAATYQDELLHPMESMSIAREATAD</sequence>
<dbReference type="EMBL" id="KN831773">
    <property type="protein sequence ID" value="KIM44628.1"/>
    <property type="molecule type" value="Genomic_DNA"/>
</dbReference>
<accession>A0A0C2Y482</accession>
<dbReference type="Proteomes" id="UP000053424">
    <property type="component" value="Unassembled WGS sequence"/>
</dbReference>
<keyword evidence="3" id="KW-1185">Reference proteome</keyword>
<reference evidence="2 3" key="1">
    <citation type="submission" date="2014-04" db="EMBL/GenBank/DDBJ databases">
        <authorList>
            <consortium name="DOE Joint Genome Institute"/>
            <person name="Kuo A."/>
            <person name="Gay G."/>
            <person name="Dore J."/>
            <person name="Kohler A."/>
            <person name="Nagy L.G."/>
            <person name="Floudas D."/>
            <person name="Copeland A."/>
            <person name="Barry K.W."/>
            <person name="Cichocki N."/>
            <person name="Veneault-Fourrey C."/>
            <person name="LaButti K."/>
            <person name="Lindquist E.A."/>
            <person name="Lipzen A."/>
            <person name="Lundell T."/>
            <person name="Morin E."/>
            <person name="Murat C."/>
            <person name="Sun H."/>
            <person name="Tunlid A."/>
            <person name="Henrissat B."/>
            <person name="Grigoriev I.V."/>
            <person name="Hibbett D.S."/>
            <person name="Martin F."/>
            <person name="Nordberg H.P."/>
            <person name="Cantor M.N."/>
            <person name="Hua S.X."/>
        </authorList>
    </citation>
    <scope>NUCLEOTIDE SEQUENCE [LARGE SCALE GENOMIC DNA]</scope>
    <source>
        <strain evidence="3">h7</strain>
    </source>
</reference>
<evidence type="ECO:0000256" key="1">
    <source>
        <dbReference type="SAM" id="MobiDB-lite"/>
    </source>
</evidence>
<protein>
    <submittedName>
        <fullName evidence="2">Uncharacterized protein</fullName>
    </submittedName>
</protein>
<name>A0A0C2Y482_HEBCY</name>
<gene>
    <name evidence="2" type="ORF">M413DRAFT_25085</name>
</gene>
<organism evidence="2 3">
    <name type="scientific">Hebeloma cylindrosporum</name>
    <dbReference type="NCBI Taxonomy" id="76867"/>
    <lineage>
        <taxon>Eukaryota</taxon>
        <taxon>Fungi</taxon>
        <taxon>Dikarya</taxon>
        <taxon>Basidiomycota</taxon>
        <taxon>Agaricomycotina</taxon>
        <taxon>Agaricomycetes</taxon>
        <taxon>Agaricomycetidae</taxon>
        <taxon>Agaricales</taxon>
        <taxon>Agaricineae</taxon>
        <taxon>Hymenogastraceae</taxon>
        <taxon>Hebeloma</taxon>
    </lineage>
</organism>
<evidence type="ECO:0000313" key="2">
    <source>
        <dbReference type="EMBL" id="KIM44628.1"/>
    </source>
</evidence>
<reference evidence="3" key="2">
    <citation type="submission" date="2015-01" db="EMBL/GenBank/DDBJ databases">
        <title>Evolutionary Origins and Diversification of the Mycorrhizal Mutualists.</title>
        <authorList>
            <consortium name="DOE Joint Genome Institute"/>
            <consortium name="Mycorrhizal Genomics Consortium"/>
            <person name="Kohler A."/>
            <person name="Kuo A."/>
            <person name="Nagy L.G."/>
            <person name="Floudas D."/>
            <person name="Copeland A."/>
            <person name="Barry K.W."/>
            <person name="Cichocki N."/>
            <person name="Veneault-Fourrey C."/>
            <person name="LaButti K."/>
            <person name="Lindquist E.A."/>
            <person name="Lipzen A."/>
            <person name="Lundell T."/>
            <person name="Morin E."/>
            <person name="Murat C."/>
            <person name="Riley R."/>
            <person name="Ohm R."/>
            <person name="Sun H."/>
            <person name="Tunlid A."/>
            <person name="Henrissat B."/>
            <person name="Grigoriev I.V."/>
            <person name="Hibbett D.S."/>
            <person name="Martin F."/>
        </authorList>
    </citation>
    <scope>NUCLEOTIDE SEQUENCE [LARGE SCALE GENOMIC DNA]</scope>
    <source>
        <strain evidence="3">h7</strain>
    </source>
</reference>